<evidence type="ECO:0000256" key="5">
    <source>
        <dbReference type="ARBA" id="ARBA00022692"/>
    </source>
</evidence>
<comment type="subcellular location">
    <subcellularLocation>
        <location evidence="2">Cell membrane</location>
        <topology evidence="2">Multi-pass membrane protein</topology>
    </subcellularLocation>
</comment>
<evidence type="ECO:0000259" key="16">
    <source>
        <dbReference type="Pfam" id="PF01764"/>
    </source>
</evidence>
<dbReference type="GO" id="GO:0046340">
    <property type="term" value="P:diacylglycerol catabolic process"/>
    <property type="evidence" value="ECO:0007669"/>
    <property type="project" value="TreeGrafter"/>
</dbReference>
<evidence type="ECO:0000256" key="9">
    <source>
        <dbReference type="ARBA" id="ARBA00022963"/>
    </source>
</evidence>
<dbReference type="EC" id="3.1.1.116" evidence="14"/>
<evidence type="ECO:0000313" key="17">
    <source>
        <dbReference type="EMBL" id="KAH0538079.1"/>
    </source>
</evidence>
<keyword evidence="10" id="KW-1133">Transmembrane helix</keyword>
<evidence type="ECO:0000256" key="14">
    <source>
        <dbReference type="ARBA" id="ARBA00026104"/>
    </source>
</evidence>
<dbReference type="CDD" id="cd00519">
    <property type="entry name" value="Lipase_3"/>
    <property type="match status" value="1"/>
</dbReference>
<dbReference type="PANTHER" id="PTHR45792">
    <property type="entry name" value="DIACYLGLYCEROL LIPASE HOMOLOG-RELATED"/>
    <property type="match status" value="1"/>
</dbReference>
<dbReference type="InterPro" id="IPR052214">
    <property type="entry name" value="DAG_Lipase-Related"/>
</dbReference>
<reference evidence="17" key="1">
    <citation type="submission" date="2021-03" db="EMBL/GenBank/DDBJ databases">
        <title>Comparative genomics and phylogenomic investigation of the class Geoglossomycetes provide insights into ecological specialization and systematics.</title>
        <authorList>
            <person name="Melie T."/>
            <person name="Pirro S."/>
            <person name="Miller A.N."/>
            <person name="Quandt A."/>
        </authorList>
    </citation>
    <scope>NUCLEOTIDE SEQUENCE</scope>
    <source>
        <strain evidence="17">GBOQ0MN5Z8</strain>
    </source>
</reference>
<proteinExistence type="predicted"/>
<dbReference type="SUPFAM" id="SSF53474">
    <property type="entry name" value="alpha/beta-Hydrolases"/>
    <property type="match status" value="1"/>
</dbReference>
<dbReference type="EMBL" id="JAGHQL010000123">
    <property type="protein sequence ID" value="KAH0538079.1"/>
    <property type="molecule type" value="Genomic_DNA"/>
</dbReference>
<dbReference type="Proteomes" id="UP000698800">
    <property type="component" value="Unassembled WGS sequence"/>
</dbReference>
<keyword evidence="3" id="KW-1003">Cell membrane</keyword>
<sequence>MAGIRDEEHGVSPVDVDPHGLRRPDPVRTLLPSPIASIVSLATRSSSIYLRIGTFIGGLALDGARITTLTSLEIGRSMVEGVLLRAGRDVASRSSGQMGKLEAENVLEKSIIYLHSTFTKASFVASTGFSVSSAALLSASSLSMHLLYALDSILGSTESSRAIASIITLIRHEFRNPETGAKGERVGVADLLIGISGLALVQGWCRNRTERLVRESCTEEAVWDVVVLDNGRRADVVAVNSKDQTGEIRQEVDGREGVVGPWKKKRATSFVSTTGGPEVIQAIEHMEDSSEPVSSIESQDQSVEDTWPERELSQHLMAQLPSNAKVSVTTSIRTTKTVTVEVLGAEPPDLSPPPGAVIIEESSHYRSAVNTEANTDAAFASASPDTYSPRYRVVYQITRNKSRRASIGGEGDAVLEFGEQISPHVTGDSVLAVRGSLLPATGNDGGIHENVSKGVRPWHHRTAPRTPLAKARKPNEFHPDIPSSKESESIRKSNTANQKRPRKPVSSSSSHNASDEAEKGKTSKRKSSLPKTSHKAASEKTEKMKTLRRAFRKGTSSTALANLWGKESPSDTVQNARKGKEQRPPWGSSQGQFSNKSNTGSSLPVPQWQSSLAMSKDLPRAPPRGNPNYFSSRDLGQGPGIYRSPSGASYYSIHERRRDSLVSQTDTYSIQPAEQLQPGSPSHLGKHAKSSSSLLRAKSAKDVTVSAVELPARTLSKNHRRSKSYAPSICTLHTNDSETSLALVNPHPKSAFDDHSAIMSLNRSGYVPNLFPQSHFVHNIVRFMRFASASYGSNFLRLMGITSQKRVDSTDADTLCHPEQHDSFARHVGLPASTILVSSHLDPQGGSNSTGETDTGVPMVHFVSLDHSSKAVVLTCRGTLGFEDVLTDLSCEYDDIVWRHRTYKVHKGMHASARKLLEGGGGKVMSTIQVALEEYPEYGLILCGHSLGAGVTAILSILLSEPDVTGLSGSAFVTTPSPSETPLLMSSATNRQKHSPSTPQRLFWLPGGRPIHTYAYGPPGTVSSSLRIATRGLITTIVNGQDLVPHLSLGVLHDLQGVALAFKTDTSGAKSEIRKRFWAGLTGGLTGELFGQPCGRVGEENDDWALSALKSLRVNMLSTKLMPPGEVFVIETMPVLQRDAFTPRGSATADGYPRLGRPATRAVLKLIKDVDGKFGEVRFGGSMLGDHSPGRYERSLSALGKGVLGDEG</sequence>
<keyword evidence="8" id="KW-0106">Calcium</keyword>
<name>A0A9P8L306_9PEZI</name>
<feature type="compositionally biased region" description="Basic and acidic residues" evidence="15">
    <location>
        <begin position="536"/>
        <end position="545"/>
    </location>
</feature>
<keyword evidence="11" id="KW-0443">Lipid metabolism</keyword>
<comment type="cofactor">
    <cofactor evidence="1">
        <name>Ca(2+)</name>
        <dbReference type="ChEBI" id="CHEBI:29108"/>
    </cofactor>
</comment>
<dbReference type="AlphaFoldDB" id="A0A9P8L306"/>
<evidence type="ECO:0000313" key="18">
    <source>
        <dbReference type="Proteomes" id="UP000698800"/>
    </source>
</evidence>
<organism evidence="17 18">
    <name type="scientific">Glutinoglossum americanum</name>
    <dbReference type="NCBI Taxonomy" id="1670608"/>
    <lineage>
        <taxon>Eukaryota</taxon>
        <taxon>Fungi</taxon>
        <taxon>Dikarya</taxon>
        <taxon>Ascomycota</taxon>
        <taxon>Pezizomycotina</taxon>
        <taxon>Geoglossomycetes</taxon>
        <taxon>Geoglossales</taxon>
        <taxon>Geoglossaceae</taxon>
        <taxon>Glutinoglossum</taxon>
    </lineage>
</organism>
<dbReference type="Gene3D" id="3.40.50.1820">
    <property type="entry name" value="alpha/beta hydrolase"/>
    <property type="match status" value="1"/>
</dbReference>
<feature type="region of interest" description="Disordered" evidence="15">
    <location>
        <begin position="673"/>
        <end position="697"/>
    </location>
</feature>
<evidence type="ECO:0000256" key="2">
    <source>
        <dbReference type="ARBA" id="ARBA00004651"/>
    </source>
</evidence>
<evidence type="ECO:0000256" key="3">
    <source>
        <dbReference type="ARBA" id="ARBA00022475"/>
    </source>
</evidence>
<dbReference type="GO" id="GO:0046872">
    <property type="term" value="F:metal ion binding"/>
    <property type="evidence" value="ECO:0007669"/>
    <property type="project" value="UniProtKB-KW"/>
</dbReference>
<evidence type="ECO:0000256" key="13">
    <source>
        <dbReference type="ARBA" id="ARBA00024531"/>
    </source>
</evidence>
<keyword evidence="18" id="KW-1185">Reference proteome</keyword>
<dbReference type="GO" id="GO:0016298">
    <property type="term" value="F:lipase activity"/>
    <property type="evidence" value="ECO:0007669"/>
    <property type="project" value="TreeGrafter"/>
</dbReference>
<dbReference type="GO" id="GO:0005886">
    <property type="term" value="C:plasma membrane"/>
    <property type="evidence" value="ECO:0007669"/>
    <property type="project" value="UniProtKB-SubCell"/>
</dbReference>
<evidence type="ECO:0000256" key="1">
    <source>
        <dbReference type="ARBA" id="ARBA00001913"/>
    </source>
</evidence>
<dbReference type="InterPro" id="IPR002921">
    <property type="entry name" value="Fungal_lipase-type"/>
</dbReference>
<keyword evidence="12" id="KW-0472">Membrane</keyword>
<evidence type="ECO:0000256" key="11">
    <source>
        <dbReference type="ARBA" id="ARBA00023098"/>
    </source>
</evidence>
<evidence type="ECO:0000256" key="12">
    <source>
        <dbReference type="ARBA" id="ARBA00023136"/>
    </source>
</evidence>
<gene>
    <name evidence="17" type="ORF">FGG08_005291</name>
</gene>
<feature type="compositionally biased region" description="Polar residues" evidence="15">
    <location>
        <begin position="587"/>
        <end position="613"/>
    </location>
</feature>
<evidence type="ECO:0000256" key="10">
    <source>
        <dbReference type="ARBA" id="ARBA00022989"/>
    </source>
</evidence>
<evidence type="ECO:0000256" key="8">
    <source>
        <dbReference type="ARBA" id="ARBA00022837"/>
    </source>
</evidence>
<keyword evidence="4" id="KW-0597">Phosphoprotein</keyword>
<comment type="caution">
    <text evidence="17">The sequence shown here is derived from an EMBL/GenBank/DDBJ whole genome shotgun (WGS) entry which is preliminary data.</text>
</comment>
<feature type="region of interest" description="Disordered" evidence="15">
    <location>
        <begin position="440"/>
        <end position="647"/>
    </location>
</feature>
<keyword evidence="5" id="KW-0812">Transmembrane</keyword>
<evidence type="ECO:0000256" key="15">
    <source>
        <dbReference type="SAM" id="MobiDB-lite"/>
    </source>
</evidence>
<evidence type="ECO:0000256" key="4">
    <source>
        <dbReference type="ARBA" id="ARBA00022553"/>
    </source>
</evidence>
<dbReference type="GO" id="GO:0019369">
    <property type="term" value="P:arachidonate metabolic process"/>
    <property type="evidence" value="ECO:0007669"/>
    <property type="project" value="TreeGrafter"/>
</dbReference>
<feature type="compositionally biased region" description="Basic residues" evidence="15">
    <location>
        <begin position="522"/>
        <end position="534"/>
    </location>
</feature>
<evidence type="ECO:0000256" key="7">
    <source>
        <dbReference type="ARBA" id="ARBA00022801"/>
    </source>
</evidence>
<accession>A0A9P8L306</accession>
<keyword evidence="7" id="KW-0378">Hydrolase</keyword>
<dbReference type="OrthoDB" id="438440at2759"/>
<evidence type="ECO:0000256" key="6">
    <source>
        <dbReference type="ARBA" id="ARBA00022723"/>
    </source>
</evidence>
<keyword evidence="9" id="KW-0442">Lipid degradation</keyword>
<feature type="domain" description="Fungal lipase-type" evidence="16">
    <location>
        <begin position="873"/>
        <end position="961"/>
    </location>
</feature>
<comment type="catalytic activity">
    <reaction evidence="13">
        <text>a 1,2-diacyl-sn-glycerol + H2O = a 2-acylglycerol + a fatty acid + H(+)</text>
        <dbReference type="Rhea" id="RHEA:33275"/>
        <dbReference type="ChEBI" id="CHEBI:15377"/>
        <dbReference type="ChEBI" id="CHEBI:15378"/>
        <dbReference type="ChEBI" id="CHEBI:17389"/>
        <dbReference type="ChEBI" id="CHEBI:17815"/>
        <dbReference type="ChEBI" id="CHEBI:28868"/>
        <dbReference type="EC" id="3.1.1.116"/>
    </reaction>
    <physiologicalReaction direction="left-to-right" evidence="13">
        <dbReference type="Rhea" id="RHEA:33276"/>
    </physiologicalReaction>
</comment>
<protein>
    <recommendedName>
        <fullName evidence="14">sn-1-specific diacylglycerol lipase</fullName>
        <ecNumber evidence="14">3.1.1.116</ecNumber>
    </recommendedName>
</protein>
<keyword evidence="6" id="KW-0479">Metal-binding</keyword>
<dbReference type="InterPro" id="IPR029058">
    <property type="entry name" value="AB_hydrolase_fold"/>
</dbReference>
<dbReference type="Pfam" id="PF01764">
    <property type="entry name" value="Lipase_3"/>
    <property type="match status" value="1"/>
</dbReference>
<feature type="region of interest" description="Disordered" evidence="15">
    <location>
        <begin position="1"/>
        <end position="23"/>
    </location>
</feature>
<feature type="compositionally biased region" description="Basic and acidic residues" evidence="15">
    <location>
        <begin position="473"/>
        <end position="491"/>
    </location>
</feature>
<dbReference type="PANTHER" id="PTHR45792:SF7">
    <property type="entry name" value="PUTATIVE (AFU_ORTHOLOGUE AFUA_6G02710)-RELATED"/>
    <property type="match status" value="1"/>
</dbReference>